<evidence type="ECO:0000256" key="4">
    <source>
        <dbReference type="PROSITE-ProRule" id="PRU00510"/>
    </source>
</evidence>
<keyword evidence="1" id="KW-0479">Metal-binding</keyword>
<feature type="zinc finger region" description="dksA C4-type" evidence="4">
    <location>
        <begin position="92"/>
        <end position="116"/>
    </location>
</feature>
<keyword evidence="7" id="KW-1185">Reference proteome</keyword>
<evidence type="ECO:0000313" key="7">
    <source>
        <dbReference type="Proteomes" id="UP001334732"/>
    </source>
</evidence>
<dbReference type="InterPro" id="IPR000962">
    <property type="entry name" value="Znf_DskA_TraR"/>
</dbReference>
<keyword evidence="2" id="KW-0863">Zinc-finger</keyword>
<keyword evidence="3" id="KW-0862">Zinc</keyword>
<dbReference type="Pfam" id="PF01258">
    <property type="entry name" value="zf-dskA_traR"/>
    <property type="match status" value="1"/>
</dbReference>
<evidence type="ECO:0000313" key="6">
    <source>
        <dbReference type="EMBL" id="WRS40418.1"/>
    </source>
</evidence>
<evidence type="ECO:0000256" key="3">
    <source>
        <dbReference type="ARBA" id="ARBA00022833"/>
    </source>
</evidence>
<accession>A0ABZ1CN50</accession>
<organism evidence="6 7">
    <name type="scientific">Thiobacillus sedimenti</name>
    <dbReference type="NCBI Taxonomy" id="3110231"/>
    <lineage>
        <taxon>Bacteria</taxon>
        <taxon>Pseudomonadati</taxon>
        <taxon>Pseudomonadota</taxon>
        <taxon>Betaproteobacteria</taxon>
        <taxon>Nitrosomonadales</taxon>
        <taxon>Thiobacillaceae</taxon>
        <taxon>Thiobacillus</taxon>
    </lineage>
</organism>
<feature type="domain" description="Zinc finger DksA/TraR C4-type" evidence="5">
    <location>
        <begin position="87"/>
        <end position="122"/>
    </location>
</feature>
<evidence type="ECO:0000259" key="5">
    <source>
        <dbReference type="Pfam" id="PF01258"/>
    </source>
</evidence>
<dbReference type="EMBL" id="CP141769">
    <property type="protein sequence ID" value="WRS40418.1"/>
    <property type="molecule type" value="Genomic_DNA"/>
</dbReference>
<dbReference type="PANTHER" id="PTHR33823:SF4">
    <property type="entry name" value="GENERAL STRESS PROTEIN 16O"/>
    <property type="match status" value="1"/>
</dbReference>
<sequence length="132" mass="14953">MAALKQSQIEQLTRKLKQDYQTLLREVREELDNTGDQHRIDLLNSEPGDAGDESLANALADFNVAIVDRQVQEMRDIEAALRRVGDGTYGVCIDCGDDIGFTRLQAYPTAKRCIVCQEQREKQYAQESHPKL</sequence>
<dbReference type="PROSITE" id="PS51128">
    <property type="entry name" value="ZF_DKSA_2"/>
    <property type="match status" value="1"/>
</dbReference>
<evidence type="ECO:0000256" key="1">
    <source>
        <dbReference type="ARBA" id="ARBA00022723"/>
    </source>
</evidence>
<reference evidence="6 7" key="1">
    <citation type="submission" date="2023-12" db="EMBL/GenBank/DDBJ databases">
        <title>Thiobacillus sedimentum sp. nov., a chemolithoautotrophic sulfur-oxidizing bacterium isolated from freshwater sediment.</title>
        <authorList>
            <person name="Luo J."/>
            <person name="Dai C."/>
        </authorList>
    </citation>
    <scope>NUCLEOTIDE SEQUENCE [LARGE SCALE GENOMIC DNA]</scope>
    <source>
        <strain evidence="6 7">SCUT-2</strain>
    </source>
</reference>
<evidence type="ECO:0000256" key="2">
    <source>
        <dbReference type="ARBA" id="ARBA00022771"/>
    </source>
</evidence>
<dbReference type="Gene3D" id="1.20.120.910">
    <property type="entry name" value="DksA, coiled-coil domain"/>
    <property type="match status" value="1"/>
</dbReference>
<gene>
    <name evidence="6" type="ORF">VA613_05970</name>
</gene>
<dbReference type="Proteomes" id="UP001334732">
    <property type="component" value="Chromosome"/>
</dbReference>
<proteinExistence type="predicted"/>
<dbReference type="InterPro" id="IPR037187">
    <property type="entry name" value="DnaK_N"/>
</dbReference>
<dbReference type="PANTHER" id="PTHR33823">
    <property type="entry name" value="RNA POLYMERASE-BINDING TRANSCRIPTION FACTOR DKSA-RELATED"/>
    <property type="match status" value="1"/>
</dbReference>
<dbReference type="SUPFAM" id="SSF109635">
    <property type="entry name" value="DnaK suppressor protein DksA, alpha-hairpin domain"/>
    <property type="match status" value="1"/>
</dbReference>
<protein>
    <submittedName>
        <fullName evidence="6">TraR/DksA family transcriptional regulator</fullName>
    </submittedName>
</protein>
<dbReference type="SUPFAM" id="SSF57716">
    <property type="entry name" value="Glucocorticoid receptor-like (DNA-binding domain)"/>
    <property type="match status" value="1"/>
</dbReference>
<name>A0ABZ1CN50_9PROT</name>
<dbReference type="RefSeq" id="WP_324780948.1">
    <property type="nucleotide sequence ID" value="NZ_CP141769.1"/>
</dbReference>